<proteinExistence type="predicted"/>
<sequence length="326" mass="36564">MISIAKKHKTQLEALKVDSETKSLLPTWYHIGATKALKRLNNTAVSKCLRNTHGVILISDLLKVTETTCGNEPTPDNDLINNGCLCIECQAMRTIGCRHPGSCKLGAFRILSEILPKWNPLVPNVQDGLTLMARRVKQNEKAVLSDGDRLTFDPSITSRGGLSELFRIFVNQSTVDHPPSVRIKTGRQVAEEAMEIYVLDTSKNFKSETRGKMREPYKQAVFFGRGDERNAILPPVRDRISQAKVPGSIVATLHAARHVPLDVPLHFVYQDNDIIFEALFKHLPEWEDRGWIDVPFHNHLKALVSTLRSRCAITSFRRKANASGKP</sequence>
<comment type="caution">
    <text evidence="1">The sequence shown here is derived from an EMBL/GenBank/DDBJ whole genome shotgun (WGS) entry which is preliminary data.</text>
</comment>
<dbReference type="GeneID" id="72001798"/>
<reference evidence="1 2" key="1">
    <citation type="journal article" date="2021" name="Environ. Microbiol.">
        <title>Gene family expansions and transcriptome signatures uncover fungal adaptations to wood decay.</title>
        <authorList>
            <person name="Hage H."/>
            <person name="Miyauchi S."/>
            <person name="Viragh M."/>
            <person name="Drula E."/>
            <person name="Min B."/>
            <person name="Chaduli D."/>
            <person name="Navarro D."/>
            <person name="Favel A."/>
            <person name="Norest M."/>
            <person name="Lesage-Meessen L."/>
            <person name="Balint B."/>
            <person name="Merenyi Z."/>
            <person name="de Eugenio L."/>
            <person name="Morin E."/>
            <person name="Martinez A.T."/>
            <person name="Baldrian P."/>
            <person name="Stursova M."/>
            <person name="Martinez M.J."/>
            <person name="Novotny C."/>
            <person name="Magnuson J.K."/>
            <person name="Spatafora J.W."/>
            <person name="Maurice S."/>
            <person name="Pangilinan J."/>
            <person name="Andreopoulos W."/>
            <person name="LaButti K."/>
            <person name="Hundley H."/>
            <person name="Na H."/>
            <person name="Kuo A."/>
            <person name="Barry K."/>
            <person name="Lipzen A."/>
            <person name="Henrissat B."/>
            <person name="Riley R."/>
            <person name="Ahrendt S."/>
            <person name="Nagy L.G."/>
            <person name="Grigoriev I.V."/>
            <person name="Martin F."/>
            <person name="Rosso M.N."/>
        </authorList>
    </citation>
    <scope>NUCLEOTIDE SEQUENCE [LARGE SCALE GENOMIC DNA]</scope>
    <source>
        <strain evidence="1 2">CIRM-BRFM 1785</strain>
    </source>
</reference>
<dbReference type="RefSeq" id="XP_047774339.1">
    <property type="nucleotide sequence ID" value="XM_047921066.1"/>
</dbReference>
<protein>
    <recommendedName>
        <fullName evidence="3">SWIM-type domain-containing protein</fullName>
    </recommendedName>
</protein>
<organism evidence="1 2">
    <name type="scientific">Rhodofomes roseus</name>
    <dbReference type="NCBI Taxonomy" id="34475"/>
    <lineage>
        <taxon>Eukaryota</taxon>
        <taxon>Fungi</taxon>
        <taxon>Dikarya</taxon>
        <taxon>Basidiomycota</taxon>
        <taxon>Agaricomycotina</taxon>
        <taxon>Agaricomycetes</taxon>
        <taxon>Polyporales</taxon>
        <taxon>Rhodofomes</taxon>
    </lineage>
</organism>
<gene>
    <name evidence="1" type="ORF">C8Q71DRAFT_715794</name>
</gene>
<evidence type="ECO:0000313" key="2">
    <source>
        <dbReference type="Proteomes" id="UP000814176"/>
    </source>
</evidence>
<keyword evidence="2" id="KW-1185">Reference proteome</keyword>
<evidence type="ECO:0008006" key="3">
    <source>
        <dbReference type="Google" id="ProtNLM"/>
    </source>
</evidence>
<dbReference type="EMBL" id="JADCUA010000027">
    <property type="protein sequence ID" value="KAH9831178.1"/>
    <property type="molecule type" value="Genomic_DNA"/>
</dbReference>
<evidence type="ECO:0000313" key="1">
    <source>
        <dbReference type="EMBL" id="KAH9831178.1"/>
    </source>
</evidence>
<accession>A0ABQ8K320</accession>
<dbReference type="Proteomes" id="UP000814176">
    <property type="component" value="Unassembled WGS sequence"/>
</dbReference>
<name>A0ABQ8K320_9APHY</name>